<organism evidence="2 3">
    <name type="scientific">Mycena rosella</name>
    <name type="common">Pink bonnet</name>
    <name type="synonym">Agaricus rosellus</name>
    <dbReference type="NCBI Taxonomy" id="1033263"/>
    <lineage>
        <taxon>Eukaryota</taxon>
        <taxon>Fungi</taxon>
        <taxon>Dikarya</taxon>
        <taxon>Basidiomycota</taxon>
        <taxon>Agaricomycotina</taxon>
        <taxon>Agaricomycetes</taxon>
        <taxon>Agaricomycetidae</taxon>
        <taxon>Agaricales</taxon>
        <taxon>Marasmiineae</taxon>
        <taxon>Mycenaceae</taxon>
        <taxon>Mycena</taxon>
    </lineage>
</organism>
<proteinExistence type="predicted"/>
<comment type="caution">
    <text evidence="2">The sequence shown here is derived from an EMBL/GenBank/DDBJ whole genome shotgun (WGS) entry which is preliminary data.</text>
</comment>
<evidence type="ECO:0000313" key="3">
    <source>
        <dbReference type="Proteomes" id="UP001221757"/>
    </source>
</evidence>
<reference evidence="2" key="1">
    <citation type="submission" date="2023-03" db="EMBL/GenBank/DDBJ databases">
        <title>Massive genome expansion in bonnet fungi (Mycena s.s.) driven by repeated elements and novel gene families across ecological guilds.</title>
        <authorList>
            <consortium name="Lawrence Berkeley National Laboratory"/>
            <person name="Harder C.B."/>
            <person name="Miyauchi S."/>
            <person name="Viragh M."/>
            <person name="Kuo A."/>
            <person name="Thoen E."/>
            <person name="Andreopoulos B."/>
            <person name="Lu D."/>
            <person name="Skrede I."/>
            <person name="Drula E."/>
            <person name="Henrissat B."/>
            <person name="Morin E."/>
            <person name="Kohler A."/>
            <person name="Barry K."/>
            <person name="LaButti K."/>
            <person name="Morin E."/>
            <person name="Salamov A."/>
            <person name="Lipzen A."/>
            <person name="Mereny Z."/>
            <person name="Hegedus B."/>
            <person name="Baldrian P."/>
            <person name="Stursova M."/>
            <person name="Weitz H."/>
            <person name="Taylor A."/>
            <person name="Grigoriev I.V."/>
            <person name="Nagy L.G."/>
            <person name="Martin F."/>
            <person name="Kauserud H."/>
        </authorList>
    </citation>
    <scope>NUCLEOTIDE SEQUENCE</scope>
    <source>
        <strain evidence="2">CBHHK067</strain>
    </source>
</reference>
<sequence>MRPETAAMSVSVAALDKSNSKKRRPSSVIGKFFDKISFKMGPAEGQDVPPPLPMYETVSRGWDATNMRWKSVIWPTLDHEFHGVPNTSERAAWKLRWHTDHETSAPNTPVTDLAPGAPIGTIPAVIISQAMPIPRSNAPAGLSSGSSILTDLSENAQSRSSLFDPDGSLDTATVATSFDSSYAVERKKSRNQS</sequence>
<protein>
    <submittedName>
        <fullName evidence="2">Uncharacterized protein</fullName>
    </submittedName>
</protein>
<gene>
    <name evidence="2" type="ORF">B0H17DRAFT_118899</name>
</gene>
<dbReference type="AlphaFoldDB" id="A0AAD7DYG6"/>
<evidence type="ECO:0000256" key="1">
    <source>
        <dbReference type="SAM" id="MobiDB-lite"/>
    </source>
</evidence>
<dbReference type="Proteomes" id="UP001221757">
    <property type="component" value="Unassembled WGS sequence"/>
</dbReference>
<name>A0AAD7DYG6_MYCRO</name>
<evidence type="ECO:0000313" key="2">
    <source>
        <dbReference type="EMBL" id="KAJ7702700.1"/>
    </source>
</evidence>
<keyword evidence="3" id="KW-1185">Reference proteome</keyword>
<feature type="region of interest" description="Disordered" evidence="1">
    <location>
        <begin position="1"/>
        <end position="26"/>
    </location>
</feature>
<dbReference type="EMBL" id="JARKIE010000014">
    <property type="protein sequence ID" value="KAJ7702700.1"/>
    <property type="molecule type" value="Genomic_DNA"/>
</dbReference>
<accession>A0AAD7DYG6</accession>